<organism evidence="1 2">
    <name type="scientific">Microseira wollei NIES-4236</name>
    <dbReference type="NCBI Taxonomy" id="2530354"/>
    <lineage>
        <taxon>Bacteria</taxon>
        <taxon>Bacillati</taxon>
        <taxon>Cyanobacteriota</taxon>
        <taxon>Cyanophyceae</taxon>
        <taxon>Oscillatoriophycideae</taxon>
        <taxon>Aerosakkonematales</taxon>
        <taxon>Aerosakkonemataceae</taxon>
        <taxon>Microseira</taxon>
    </lineage>
</organism>
<reference evidence="1" key="1">
    <citation type="submission" date="2019-10" db="EMBL/GenBank/DDBJ databases">
        <title>Draft genome sequece of Microseira wollei NIES-4236.</title>
        <authorList>
            <person name="Yamaguchi H."/>
            <person name="Suzuki S."/>
            <person name="Kawachi M."/>
        </authorList>
    </citation>
    <scope>NUCLEOTIDE SEQUENCE</scope>
    <source>
        <strain evidence="1">NIES-4236</strain>
    </source>
</reference>
<keyword evidence="2" id="KW-1185">Reference proteome</keyword>
<dbReference type="EMBL" id="BLAY01000575">
    <property type="protein sequence ID" value="GET44686.1"/>
    <property type="molecule type" value="Genomic_DNA"/>
</dbReference>
<gene>
    <name evidence="1" type="ORF">MiSe_95190</name>
</gene>
<sequence length="120" mass="13275">MTFKGFSTQLLHPPLPHPLCSPIPFAPPSPLLPFAPLCPPSPPIPFAPLQNLQRSVVVRIGIWGFDNLELVGKRIVGHKKHLVVKKPQWSQHPIVFSRFLDNPTLLPKAGDDVVDCLSHS</sequence>
<protein>
    <submittedName>
        <fullName evidence="1">Uncharacterized protein</fullName>
    </submittedName>
</protein>
<evidence type="ECO:0000313" key="2">
    <source>
        <dbReference type="Proteomes" id="UP001050975"/>
    </source>
</evidence>
<dbReference type="Proteomes" id="UP001050975">
    <property type="component" value="Unassembled WGS sequence"/>
</dbReference>
<comment type="caution">
    <text evidence="1">The sequence shown here is derived from an EMBL/GenBank/DDBJ whole genome shotgun (WGS) entry which is preliminary data.</text>
</comment>
<name>A0AAV3XSD3_9CYAN</name>
<dbReference type="AlphaFoldDB" id="A0AAV3XSD3"/>
<evidence type="ECO:0000313" key="1">
    <source>
        <dbReference type="EMBL" id="GET44686.1"/>
    </source>
</evidence>
<proteinExistence type="predicted"/>
<accession>A0AAV3XSD3</accession>